<dbReference type="InterPro" id="IPR014506">
    <property type="entry name" value="UCP020479_CheW"/>
</dbReference>
<dbReference type="AlphaFoldDB" id="A0A1E5FRY9"/>
<dbReference type="EMBL" id="AJZD02000166">
    <property type="protein sequence ID" value="OEF93291.1"/>
    <property type="molecule type" value="Genomic_DNA"/>
</dbReference>
<organism evidence="3 4">
    <name type="scientific">Vibrio splendidus 12E03</name>
    <dbReference type="NCBI Taxonomy" id="1191305"/>
    <lineage>
        <taxon>Bacteria</taxon>
        <taxon>Pseudomonadati</taxon>
        <taxon>Pseudomonadota</taxon>
        <taxon>Gammaproteobacteria</taxon>
        <taxon>Vibrionales</taxon>
        <taxon>Vibrionaceae</taxon>
        <taxon>Vibrio</taxon>
    </lineage>
</organism>
<dbReference type="Pfam" id="PF01584">
    <property type="entry name" value="CheW"/>
    <property type="match status" value="1"/>
</dbReference>
<dbReference type="SUPFAM" id="SSF50341">
    <property type="entry name" value="CheW-like"/>
    <property type="match status" value="1"/>
</dbReference>
<dbReference type="PROSITE" id="PS50851">
    <property type="entry name" value="CHEW"/>
    <property type="match status" value="1"/>
</dbReference>
<sequence>EPEPEPEPEPKPEPEPEPERQLASHHSSYAEIRAAEFEVPNLEDVQKLLSRLEATNVVDELNLDELMDQNTQKIAQQADMQMFDAAVESVQVFEEPEVQDWNLPEPDLSTAVEPLVESPSIEEQQVEVEFAAQAELVKTEQAEVIEPELEAPSIEPVVELETQTGGADQFTSWESQTRTEDFQVLYFDVNGVTFAVPLDELGGIHRLEEVNHIIGKPTWYLGLQTNRDSQLDVVDTAKWVMSEKLSGDEYKENYQYIVMLGESLWGLAGTELKGTELLNTDKVRWRETAGKRPWLAGMVKEKMCALIHVEALIAMLNAGLDVKALS</sequence>
<comment type="caution">
    <text evidence="3">The sequence shown here is derived from an EMBL/GenBank/DDBJ whole genome shotgun (WGS) entry which is preliminary data.</text>
</comment>
<protein>
    <submittedName>
        <fullName evidence="3">Chemotaxis protein CheW</fullName>
    </submittedName>
</protein>
<dbReference type="PIRSF" id="PIRSF020479">
    <property type="entry name" value="UCP020479_CheW"/>
    <property type="match status" value="1"/>
</dbReference>
<evidence type="ECO:0000259" key="2">
    <source>
        <dbReference type="PROSITE" id="PS50851"/>
    </source>
</evidence>
<gene>
    <name evidence="3" type="ORF">A142_21435</name>
</gene>
<feature type="compositionally biased region" description="Basic and acidic residues" evidence="1">
    <location>
        <begin position="8"/>
        <end position="22"/>
    </location>
</feature>
<accession>A0A1E5FRY9</accession>
<feature type="non-terminal residue" evidence="3">
    <location>
        <position position="1"/>
    </location>
</feature>
<feature type="region of interest" description="Disordered" evidence="1">
    <location>
        <begin position="1"/>
        <end position="26"/>
    </location>
</feature>
<evidence type="ECO:0000313" key="4">
    <source>
        <dbReference type="Proteomes" id="UP000094802"/>
    </source>
</evidence>
<dbReference type="GO" id="GO:0006935">
    <property type="term" value="P:chemotaxis"/>
    <property type="evidence" value="ECO:0007669"/>
    <property type="project" value="InterPro"/>
</dbReference>
<dbReference type="OrthoDB" id="5565759at2"/>
<reference evidence="3 4" key="1">
    <citation type="journal article" date="2012" name="Science">
        <title>Ecological populations of bacteria act as socially cohesive units of antibiotic production and resistance.</title>
        <authorList>
            <person name="Cordero O.X."/>
            <person name="Wildschutte H."/>
            <person name="Kirkup B."/>
            <person name="Proehl S."/>
            <person name="Ngo L."/>
            <person name="Hussain F."/>
            <person name="Le Roux F."/>
            <person name="Mincer T."/>
            <person name="Polz M.F."/>
        </authorList>
    </citation>
    <scope>NUCLEOTIDE SEQUENCE [LARGE SCALE GENOMIC DNA]</scope>
    <source>
        <strain evidence="3 4">12E03</strain>
    </source>
</reference>
<evidence type="ECO:0000313" key="3">
    <source>
        <dbReference type="EMBL" id="OEF93291.1"/>
    </source>
</evidence>
<dbReference type="SMART" id="SM00260">
    <property type="entry name" value="CheW"/>
    <property type="match status" value="1"/>
</dbReference>
<feature type="domain" description="CheW-like" evidence="2">
    <location>
        <begin position="181"/>
        <end position="318"/>
    </location>
</feature>
<dbReference type="InterPro" id="IPR002545">
    <property type="entry name" value="CheW-lke_dom"/>
</dbReference>
<evidence type="ECO:0000256" key="1">
    <source>
        <dbReference type="SAM" id="MobiDB-lite"/>
    </source>
</evidence>
<dbReference type="GO" id="GO:0007165">
    <property type="term" value="P:signal transduction"/>
    <property type="evidence" value="ECO:0007669"/>
    <property type="project" value="InterPro"/>
</dbReference>
<dbReference type="RefSeq" id="WP_019821415.1">
    <property type="nucleotide sequence ID" value="NZ_AJZD02000166.1"/>
</dbReference>
<dbReference type="InterPro" id="IPR036061">
    <property type="entry name" value="CheW-like_dom_sf"/>
</dbReference>
<name>A0A1E5FRY9_VIBSP</name>
<proteinExistence type="predicted"/>
<dbReference type="Proteomes" id="UP000094802">
    <property type="component" value="Unassembled WGS sequence"/>
</dbReference>